<sequence length="87" mass="9152">MPTDTGERISDTLVVCEIPSTAVTSTGRCPLPGRTVPGGQLSPVFTESTQSAPAADITHRRHVVIETTSADLIDGPLAHMPSVTRSR</sequence>
<organism evidence="2 3">
    <name type="scientific">Mycobacterium shinjukuense</name>
    <dbReference type="NCBI Taxonomy" id="398694"/>
    <lineage>
        <taxon>Bacteria</taxon>
        <taxon>Bacillati</taxon>
        <taxon>Actinomycetota</taxon>
        <taxon>Actinomycetes</taxon>
        <taxon>Mycobacteriales</taxon>
        <taxon>Mycobacteriaceae</taxon>
        <taxon>Mycobacterium</taxon>
    </lineage>
</organism>
<keyword evidence="3" id="KW-1185">Reference proteome</keyword>
<name>A0A7I7MQV0_9MYCO</name>
<accession>A0A7I7MQV0</accession>
<protein>
    <submittedName>
        <fullName evidence="2">Uncharacterized protein</fullName>
    </submittedName>
</protein>
<feature type="compositionally biased region" description="Polar residues" evidence="1">
    <location>
        <begin position="43"/>
        <end position="52"/>
    </location>
</feature>
<gene>
    <name evidence="2" type="ORF">MSHI_25200</name>
</gene>
<evidence type="ECO:0000313" key="3">
    <source>
        <dbReference type="Proteomes" id="UP000467236"/>
    </source>
</evidence>
<dbReference type="Proteomes" id="UP000467236">
    <property type="component" value="Chromosome"/>
</dbReference>
<dbReference type="AlphaFoldDB" id="A0A7I7MQV0"/>
<evidence type="ECO:0000313" key="2">
    <source>
        <dbReference type="EMBL" id="BBX74614.1"/>
    </source>
</evidence>
<dbReference type="OrthoDB" id="3718343at2"/>
<evidence type="ECO:0000256" key="1">
    <source>
        <dbReference type="SAM" id="MobiDB-lite"/>
    </source>
</evidence>
<reference evidence="2 3" key="1">
    <citation type="journal article" date="2019" name="Emerg. Microbes Infect.">
        <title>Comprehensive subspecies identification of 175 nontuberculous mycobacteria species based on 7547 genomic profiles.</title>
        <authorList>
            <person name="Matsumoto Y."/>
            <person name="Kinjo T."/>
            <person name="Motooka D."/>
            <person name="Nabeya D."/>
            <person name="Jung N."/>
            <person name="Uechi K."/>
            <person name="Horii T."/>
            <person name="Iida T."/>
            <person name="Fujita J."/>
            <person name="Nakamura S."/>
        </authorList>
    </citation>
    <scope>NUCLEOTIDE SEQUENCE [LARGE SCALE GENOMIC DNA]</scope>
    <source>
        <strain evidence="2 3">JCM 14233</strain>
    </source>
</reference>
<feature type="region of interest" description="Disordered" evidence="1">
    <location>
        <begin position="29"/>
        <end position="55"/>
    </location>
</feature>
<proteinExistence type="predicted"/>
<dbReference type="KEGG" id="mshj:MSHI_25200"/>
<dbReference type="EMBL" id="AP022575">
    <property type="protein sequence ID" value="BBX74614.1"/>
    <property type="molecule type" value="Genomic_DNA"/>
</dbReference>